<feature type="domain" description="HD" evidence="1">
    <location>
        <begin position="319"/>
        <end position="441"/>
    </location>
</feature>
<evidence type="ECO:0000259" key="1">
    <source>
        <dbReference type="PROSITE" id="PS51831"/>
    </source>
</evidence>
<dbReference type="PROSITE" id="PS51831">
    <property type="entry name" value="HD"/>
    <property type="match status" value="1"/>
</dbReference>
<protein>
    <submittedName>
        <fullName evidence="3">HD-GYP domain-containing protein</fullName>
        <ecNumber evidence="3">3.1.4.-</ecNumber>
    </submittedName>
</protein>
<proteinExistence type="predicted"/>
<feature type="domain" description="HD-GYP" evidence="2">
    <location>
        <begin position="297"/>
        <end position="492"/>
    </location>
</feature>
<dbReference type="SMART" id="SM00471">
    <property type="entry name" value="HDc"/>
    <property type="match status" value="1"/>
</dbReference>
<evidence type="ECO:0000313" key="3">
    <source>
        <dbReference type="EMBL" id="MDM4016170.1"/>
    </source>
</evidence>
<dbReference type="Proteomes" id="UP001239462">
    <property type="component" value="Unassembled WGS sequence"/>
</dbReference>
<dbReference type="PANTHER" id="PTHR43155">
    <property type="entry name" value="CYCLIC DI-GMP PHOSPHODIESTERASE PA4108-RELATED"/>
    <property type="match status" value="1"/>
</dbReference>
<dbReference type="EC" id="3.1.4.-" evidence="3"/>
<dbReference type="InterPro" id="IPR037522">
    <property type="entry name" value="HD_GYP_dom"/>
</dbReference>
<keyword evidence="3" id="KW-0378">Hydrolase</keyword>
<evidence type="ECO:0000313" key="4">
    <source>
        <dbReference type="Proteomes" id="UP001239462"/>
    </source>
</evidence>
<sequence>MNSHDIDPSEHSPSIRATGGQLRQLDQSMAARLAEQIELSIRIAADDDDTTLIVQAKSQPGKVQLETRGEQVRSALALPQGSVAVWECESGHAKRIANHAAAVLQLAITKHENNQLLSEVQSLTNQVMQDFEELSLIRTLASSLELPQSTDDIDTFVVSSLLPLVSGVGAESIAAVLTDDNQMRAPLWTGKKLLSNEATWNLIERLRDEAASRPVVRNHDIGCDPDCDDLVHEIMLVECASEARKHGWILSCNRMRDEKDDLPWAQLGFTTVQASLMETVTNQLASQLNNIRLLRQKEELFTDVIRALVNAVEARDPYTCGHSERVASFARLIAAKIGFSPSECERIYLTGLLHDVGKIAIPDGVLQKPNSLNPEEREIIETHTDFGWRILHELEALQDILPGVLYHHEHWDGGGYPDRLVGENIPIDGRVLAVCDAFDAMTSDRPYRRGMSVEKAIGILQGGAGQFWDPHLVNVFAQHLDEIDHVRRSHRPRVPITRPAPIDGQPVIGIAGVSVSSIANLSE</sequence>
<dbReference type="GO" id="GO:0016787">
    <property type="term" value="F:hydrolase activity"/>
    <property type="evidence" value="ECO:0007669"/>
    <property type="project" value="UniProtKB-KW"/>
</dbReference>
<evidence type="ECO:0000259" key="2">
    <source>
        <dbReference type="PROSITE" id="PS51832"/>
    </source>
</evidence>
<dbReference type="SUPFAM" id="SSF109604">
    <property type="entry name" value="HD-domain/PDEase-like"/>
    <property type="match status" value="1"/>
</dbReference>
<dbReference type="InterPro" id="IPR006674">
    <property type="entry name" value="HD_domain"/>
</dbReference>
<accession>A0ABT7PI55</accession>
<comment type="caution">
    <text evidence="3">The sequence shown here is derived from an EMBL/GenBank/DDBJ whole genome shotgun (WGS) entry which is preliminary data.</text>
</comment>
<dbReference type="PROSITE" id="PS51832">
    <property type="entry name" value="HD_GYP"/>
    <property type="match status" value="1"/>
</dbReference>
<name>A0ABT7PI55_9BACT</name>
<dbReference type="PANTHER" id="PTHR43155:SF2">
    <property type="entry name" value="CYCLIC DI-GMP PHOSPHODIESTERASE PA4108"/>
    <property type="match status" value="1"/>
</dbReference>
<dbReference type="EMBL" id="JASZZN010000007">
    <property type="protein sequence ID" value="MDM4016170.1"/>
    <property type="molecule type" value="Genomic_DNA"/>
</dbReference>
<dbReference type="Pfam" id="PF13487">
    <property type="entry name" value="HD_5"/>
    <property type="match status" value="1"/>
</dbReference>
<reference evidence="3 4" key="1">
    <citation type="submission" date="2023-06" db="EMBL/GenBank/DDBJ databases">
        <title>Roseiconus lacunae JC819 isolated from Gulf of Mannar region, Tamil Nadu.</title>
        <authorList>
            <person name="Pk S."/>
            <person name="Ch S."/>
            <person name="Ch V.R."/>
        </authorList>
    </citation>
    <scope>NUCLEOTIDE SEQUENCE [LARGE SCALE GENOMIC DNA]</scope>
    <source>
        <strain evidence="3 4">JC819</strain>
    </source>
</reference>
<organism evidence="3 4">
    <name type="scientific">Roseiconus lacunae</name>
    <dbReference type="NCBI Taxonomy" id="2605694"/>
    <lineage>
        <taxon>Bacteria</taxon>
        <taxon>Pseudomonadati</taxon>
        <taxon>Planctomycetota</taxon>
        <taxon>Planctomycetia</taxon>
        <taxon>Pirellulales</taxon>
        <taxon>Pirellulaceae</taxon>
        <taxon>Roseiconus</taxon>
    </lineage>
</organism>
<gene>
    <name evidence="3" type="ORF">QTN89_12075</name>
</gene>
<dbReference type="CDD" id="cd00077">
    <property type="entry name" value="HDc"/>
    <property type="match status" value="1"/>
</dbReference>
<dbReference type="RefSeq" id="WP_289163784.1">
    <property type="nucleotide sequence ID" value="NZ_JASZZN010000007.1"/>
</dbReference>
<dbReference type="Gene3D" id="1.10.3210.10">
    <property type="entry name" value="Hypothetical protein af1432"/>
    <property type="match status" value="1"/>
</dbReference>
<dbReference type="InterPro" id="IPR003607">
    <property type="entry name" value="HD/PDEase_dom"/>
</dbReference>
<keyword evidence="4" id="KW-1185">Reference proteome</keyword>